<sequence>MSKFSDKVKSLFSRRKPVTSEDAADISEWVNEGGALHPEGPPKVIGDPQDKPPTAPDR</sequence>
<evidence type="ECO:0000256" key="1">
    <source>
        <dbReference type="SAM" id="MobiDB-lite"/>
    </source>
</evidence>
<dbReference type="Proteomes" id="UP000199417">
    <property type="component" value="Unassembled WGS sequence"/>
</dbReference>
<keyword evidence="3" id="KW-1185">Reference proteome</keyword>
<dbReference type="AlphaFoldDB" id="A0A1G7A4G1"/>
<accession>A0A1G7A4G1</accession>
<gene>
    <name evidence="2" type="ORF">SAMN05444580_1109</name>
</gene>
<evidence type="ECO:0000313" key="2">
    <source>
        <dbReference type="EMBL" id="SDE08935.1"/>
    </source>
</evidence>
<dbReference type="EMBL" id="FNAB01000010">
    <property type="protein sequence ID" value="SDE08935.1"/>
    <property type="molecule type" value="Genomic_DNA"/>
</dbReference>
<feature type="region of interest" description="Disordered" evidence="1">
    <location>
        <begin position="1"/>
        <end position="58"/>
    </location>
</feature>
<dbReference type="RefSeq" id="WP_169888312.1">
    <property type="nucleotide sequence ID" value="NZ_FNAB01000010.1"/>
</dbReference>
<dbReference type="STRING" id="168276.SAMN05444580_1109"/>
<reference evidence="2 3" key="1">
    <citation type="submission" date="2016-10" db="EMBL/GenBank/DDBJ databases">
        <authorList>
            <person name="de Groot N.N."/>
        </authorList>
    </citation>
    <scope>NUCLEOTIDE SEQUENCE [LARGE SCALE GENOMIC DNA]</scope>
    <source>
        <strain evidence="2 3">JCM 11308</strain>
    </source>
</reference>
<evidence type="ECO:0000313" key="3">
    <source>
        <dbReference type="Proteomes" id="UP000199417"/>
    </source>
</evidence>
<protein>
    <submittedName>
        <fullName evidence="2">Uncharacterized protein</fullName>
    </submittedName>
</protein>
<organism evidence="2 3">
    <name type="scientific">Rhodococcus tukisamuensis</name>
    <dbReference type="NCBI Taxonomy" id="168276"/>
    <lineage>
        <taxon>Bacteria</taxon>
        <taxon>Bacillati</taxon>
        <taxon>Actinomycetota</taxon>
        <taxon>Actinomycetes</taxon>
        <taxon>Mycobacteriales</taxon>
        <taxon>Nocardiaceae</taxon>
        <taxon>Rhodococcus</taxon>
    </lineage>
</organism>
<name>A0A1G7A4G1_9NOCA</name>
<proteinExistence type="predicted"/>